<evidence type="ECO:0000256" key="4">
    <source>
        <dbReference type="ARBA" id="ARBA00023002"/>
    </source>
</evidence>
<dbReference type="InterPro" id="IPR015409">
    <property type="entry name" value="Lactate_DH_C"/>
</dbReference>
<dbReference type="EMBL" id="JANPXH010000957">
    <property type="protein sequence ID" value="MCR6679207.1"/>
    <property type="molecule type" value="Genomic_DNA"/>
</dbReference>
<comment type="cofactor">
    <cofactor evidence="1">
        <name>FAD</name>
        <dbReference type="ChEBI" id="CHEBI:57692"/>
    </cofactor>
</comment>
<evidence type="ECO:0000259" key="5">
    <source>
        <dbReference type="Pfam" id="PF09330"/>
    </source>
</evidence>
<organism evidence="6 7">
    <name type="scientific">Escherichia marmotae</name>
    <dbReference type="NCBI Taxonomy" id="1499973"/>
    <lineage>
        <taxon>Bacteria</taxon>
        <taxon>Pseudomonadati</taxon>
        <taxon>Pseudomonadota</taxon>
        <taxon>Gammaproteobacteria</taxon>
        <taxon>Enterobacterales</taxon>
        <taxon>Enterobacteriaceae</taxon>
        <taxon>Escherichia</taxon>
    </lineage>
</organism>
<comment type="caution">
    <text evidence="6">The sequence shown here is derived from an EMBL/GenBank/DDBJ whole genome shotgun (WGS) entry which is preliminary data.</text>
</comment>
<dbReference type="GO" id="GO:0055085">
    <property type="term" value="P:transmembrane transport"/>
    <property type="evidence" value="ECO:0007669"/>
    <property type="project" value="InterPro"/>
</dbReference>
<evidence type="ECO:0000256" key="3">
    <source>
        <dbReference type="ARBA" id="ARBA00022827"/>
    </source>
</evidence>
<feature type="non-terminal residue" evidence="6">
    <location>
        <position position="1"/>
    </location>
</feature>
<dbReference type="GO" id="GO:0022904">
    <property type="term" value="P:respiratory electron transport chain"/>
    <property type="evidence" value="ECO:0007669"/>
    <property type="project" value="TreeGrafter"/>
</dbReference>
<dbReference type="GO" id="GO:0006089">
    <property type="term" value="P:lactate metabolic process"/>
    <property type="evidence" value="ECO:0007669"/>
    <property type="project" value="InterPro"/>
</dbReference>
<keyword evidence="3" id="KW-0274">FAD</keyword>
<protein>
    <submittedName>
        <fullName evidence="6">D-lactate dehydrogenase</fullName>
        <ecNumber evidence="6">1.1.1.28</ecNumber>
    </submittedName>
</protein>
<dbReference type="InterPro" id="IPR016164">
    <property type="entry name" value="FAD-linked_Oxase-like_C"/>
</dbReference>
<dbReference type="GO" id="GO:0050660">
    <property type="term" value="F:flavin adenine dinucleotide binding"/>
    <property type="evidence" value="ECO:0007669"/>
    <property type="project" value="InterPro"/>
</dbReference>
<keyword evidence="4 6" id="KW-0560">Oxidoreductase</keyword>
<dbReference type="Gene3D" id="3.30.1370.20">
    <property type="entry name" value="D-lactate dehydrogenase, cap domain, subdomain 2"/>
    <property type="match status" value="1"/>
</dbReference>
<evidence type="ECO:0000313" key="7">
    <source>
        <dbReference type="Proteomes" id="UP001206878"/>
    </source>
</evidence>
<gene>
    <name evidence="6" type="ORF">NVV43_27435</name>
</gene>
<evidence type="ECO:0000256" key="1">
    <source>
        <dbReference type="ARBA" id="ARBA00001974"/>
    </source>
</evidence>
<feature type="non-terminal residue" evidence="6">
    <location>
        <position position="86"/>
    </location>
</feature>
<dbReference type="Pfam" id="PF09330">
    <property type="entry name" value="Lact-deh-memb"/>
    <property type="match status" value="1"/>
</dbReference>
<dbReference type="SUPFAM" id="SSF55103">
    <property type="entry name" value="FAD-linked oxidases, C-terminal domain"/>
    <property type="match status" value="1"/>
</dbReference>
<name>A0AAW5N4W2_9ESCH</name>
<dbReference type="PANTHER" id="PTHR43716">
    <property type="entry name" value="D-2-HYDROXYGLUTARATE DEHYDROGENASE, MITOCHONDRIAL"/>
    <property type="match status" value="1"/>
</dbReference>
<evidence type="ECO:0000313" key="6">
    <source>
        <dbReference type="EMBL" id="MCR6679207.1"/>
    </source>
</evidence>
<dbReference type="Proteomes" id="UP001206878">
    <property type="component" value="Unassembled WGS sequence"/>
</dbReference>
<dbReference type="InterPro" id="IPR016173">
    <property type="entry name" value="D-lactate_DH_C-sub2"/>
</dbReference>
<dbReference type="AlphaFoldDB" id="A0AAW5N4W2"/>
<sequence>ALRRNDTEWYEHLPPEIDSQLVHKLYYGHFMCYVFHQDYIVKKGVDVHALKEQMLELLQQRGAQYPAEHNVGHLYKAPETLQKFYR</sequence>
<proteinExistence type="predicted"/>
<dbReference type="EC" id="1.1.1.28" evidence="6"/>
<accession>A0AAW5N4W2</accession>
<dbReference type="GO" id="GO:0008720">
    <property type="term" value="F:D-lactate dehydrogenase (NAD+) activity"/>
    <property type="evidence" value="ECO:0007669"/>
    <property type="project" value="UniProtKB-EC"/>
</dbReference>
<dbReference type="PANTHER" id="PTHR43716:SF1">
    <property type="entry name" value="D-2-HYDROXYGLUTARATE DEHYDROGENASE, MITOCHONDRIAL"/>
    <property type="match status" value="1"/>
</dbReference>
<dbReference type="InterPro" id="IPR051264">
    <property type="entry name" value="FAD-oxidored/transferase_4"/>
</dbReference>
<reference evidence="6" key="1">
    <citation type="submission" date="2022-07" db="EMBL/GenBank/DDBJ databases">
        <title>Diversity of ethanolamine utilization by human commensal Escherichia coli.</title>
        <authorList>
            <person name="Jubelin G."/>
        </authorList>
    </citation>
    <scope>NUCLEOTIDE SEQUENCE</scope>
    <source>
        <strain evidence="6">S1</strain>
    </source>
</reference>
<evidence type="ECO:0000256" key="2">
    <source>
        <dbReference type="ARBA" id="ARBA00022630"/>
    </source>
</evidence>
<keyword evidence="2" id="KW-0285">Flavoprotein</keyword>
<feature type="domain" description="D-lactate dehydrogenase membrane binding C-terminal" evidence="5">
    <location>
        <begin position="1"/>
        <end position="86"/>
    </location>
</feature>